<dbReference type="GO" id="GO:0004359">
    <property type="term" value="F:glutaminase activity"/>
    <property type="evidence" value="ECO:0007669"/>
    <property type="project" value="InterPro"/>
</dbReference>
<dbReference type="HAMAP" id="MF_02090">
    <property type="entry name" value="NadE_glutamine_dep"/>
    <property type="match status" value="1"/>
</dbReference>
<evidence type="ECO:0000256" key="7">
    <source>
        <dbReference type="HAMAP-Rule" id="MF_02090"/>
    </source>
</evidence>
<gene>
    <name evidence="7" type="primary">nadE</name>
    <name evidence="11" type="ORF">SanaruYs_17200</name>
</gene>
<dbReference type="SUPFAM" id="SSF56317">
    <property type="entry name" value="Carbon-nitrogen hydrolase"/>
    <property type="match status" value="1"/>
</dbReference>
<comment type="caution">
    <text evidence="7">Lacks conserved residue(s) required for the propagation of feature annotation.</text>
</comment>
<comment type="pathway">
    <text evidence="1 7 8">Cofactor biosynthesis; NAD(+) biosynthesis; NAD(+) from deamido-NAD(+) (L-Gln route): step 1/1.</text>
</comment>
<dbReference type="InterPro" id="IPR003694">
    <property type="entry name" value="NAD_synthase"/>
</dbReference>
<feature type="binding site" evidence="7">
    <location>
        <position position="197"/>
    </location>
    <ligand>
        <name>L-glutamine</name>
        <dbReference type="ChEBI" id="CHEBI:58359"/>
    </ligand>
</feature>
<dbReference type="GO" id="GO:0009435">
    <property type="term" value="P:NAD+ biosynthetic process"/>
    <property type="evidence" value="ECO:0007669"/>
    <property type="project" value="UniProtKB-UniRule"/>
</dbReference>
<comment type="catalytic activity">
    <reaction evidence="7 8">
        <text>deamido-NAD(+) + L-glutamine + ATP + H2O = L-glutamate + AMP + diphosphate + NAD(+) + H(+)</text>
        <dbReference type="Rhea" id="RHEA:24384"/>
        <dbReference type="ChEBI" id="CHEBI:15377"/>
        <dbReference type="ChEBI" id="CHEBI:15378"/>
        <dbReference type="ChEBI" id="CHEBI:29985"/>
        <dbReference type="ChEBI" id="CHEBI:30616"/>
        <dbReference type="ChEBI" id="CHEBI:33019"/>
        <dbReference type="ChEBI" id="CHEBI:57540"/>
        <dbReference type="ChEBI" id="CHEBI:58359"/>
        <dbReference type="ChEBI" id="CHEBI:58437"/>
        <dbReference type="ChEBI" id="CHEBI:456215"/>
        <dbReference type="EC" id="6.3.5.1"/>
    </reaction>
</comment>
<evidence type="ECO:0000256" key="1">
    <source>
        <dbReference type="ARBA" id="ARBA00005188"/>
    </source>
</evidence>
<organism evidence="11 12">
    <name type="scientific">Chryseotalea sanaruensis</name>
    <dbReference type="NCBI Taxonomy" id="2482724"/>
    <lineage>
        <taxon>Bacteria</taxon>
        <taxon>Pseudomonadati</taxon>
        <taxon>Bacteroidota</taxon>
        <taxon>Cytophagia</taxon>
        <taxon>Cytophagales</taxon>
        <taxon>Chryseotaleaceae</taxon>
        <taxon>Chryseotalea</taxon>
    </lineage>
</organism>
<dbReference type="Gene3D" id="3.60.110.10">
    <property type="entry name" value="Carbon-nitrogen hydrolase"/>
    <property type="match status" value="1"/>
</dbReference>
<comment type="similarity">
    <text evidence="9">Belongs to the NAD synthetase family.</text>
</comment>
<comment type="function">
    <text evidence="7">Catalyzes the ATP-dependent amidation of deamido-NAD to form NAD. Uses L-glutamine as a nitrogen source.</text>
</comment>
<keyword evidence="6 7" id="KW-0520">NAD</keyword>
<sequence>MSNLQTVRKLILAGATLNQTPFDWKHNVANIRHALEKAKSSKVDLLCFAELTLTGYSCEDVFLSEWLAETAWNKLLEVVAYCDNITVAIGLPVRIDGKTYNGACLIHNKKILGITLKQNLPKDGIHYEPRWFEAWKSGEVITIERAGNKIQVGDLVYDVNGVRIAFEICEDAWVLTNRPGERLCKQGVDIILNPSASHFAMSKSNIREELIRSSSEKFNCTYLYVNQLGNEAGRIIYDGDVILAQRGEIKALNRRLTFQHNDVLYCDVNIDDTNATIPAIEIDSKEKNEELAQAVSLALYDYLRKSKAKGFVLSLSGGADSSIIATFVAEMVRRGIHELGAENFCKSLGLPLENNAKKVVGQILTCVYQGTKNSSTHTLQAAEELAKSIGATFHHWSIEEEVNSYSSKIEEALGRSLSWEKDDIALQNIQARSRSPIIWMLANIKQALLLTTSNRSEGNVGYATMDGDTSGSLAPIASLSKPFVLQWLQWAEQELEYKGLSFVNDLKPTAELRPLERHQTDEADLMPYGVLEQIELLAIKQRKSPKEVYSTLNNGNEDEVLKSNIKKFFRLWSINQWKRERLAPSFHLDDLNVDPRSWCRFPILSGGFDEELNTL</sequence>
<feature type="binding site" evidence="7">
    <location>
        <position position="457"/>
    </location>
    <ligand>
        <name>deamido-NAD(+)</name>
        <dbReference type="ChEBI" id="CHEBI:58437"/>
        <note>ligand shared between two neighboring subunits</note>
    </ligand>
</feature>
<evidence type="ECO:0000259" key="10">
    <source>
        <dbReference type="PROSITE" id="PS50263"/>
    </source>
</evidence>
<dbReference type="Pfam" id="PF00795">
    <property type="entry name" value="CN_hydrolase"/>
    <property type="match status" value="1"/>
</dbReference>
<dbReference type="GO" id="GO:0003952">
    <property type="term" value="F:NAD+ synthase (glutamine-hydrolyzing) activity"/>
    <property type="evidence" value="ECO:0007669"/>
    <property type="project" value="UniProtKB-UniRule"/>
</dbReference>
<keyword evidence="12" id="KW-1185">Reference proteome</keyword>
<dbReference type="PANTHER" id="PTHR23090">
    <property type="entry name" value="NH 3 /GLUTAMINE-DEPENDENT NAD + SYNTHETASE"/>
    <property type="match status" value="1"/>
</dbReference>
<evidence type="ECO:0000256" key="6">
    <source>
        <dbReference type="ARBA" id="ARBA00023027"/>
    </source>
</evidence>
<comment type="caution">
    <text evidence="11">The sequence shown here is derived from an EMBL/GenBank/DDBJ whole genome shotgun (WGS) entry which is preliminary data.</text>
</comment>
<evidence type="ECO:0000256" key="9">
    <source>
        <dbReference type="RuleBase" id="RU003811"/>
    </source>
</evidence>
<dbReference type="InterPro" id="IPR014445">
    <property type="entry name" value="Gln-dep_NAD_synthase"/>
</dbReference>
<evidence type="ECO:0000256" key="8">
    <source>
        <dbReference type="PIRNR" id="PIRNR006630"/>
    </source>
</evidence>
<evidence type="ECO:0000256" key="5">
    <source>
        <dbReference type="ARBA" id="ARBA00022840"/>
    </source>
</evidence>
<dbReference type="EC" id="6.3.5.1" evidence="7 8"/>
<evidence type="ECO:0000313" key="11">
    <source>
        <dbReference type="EMBL" id="GCC51495.1"/>
    </source>
</evidence>
<feature type="binding site" evidence="7">
    <location>
        <position position="452"/>
    </location>
    <ligand>
        <name>ATP</name>
        <dbReference type="ChEBI" id="CHEBI:30616"/>
    </ligand>
</feature>
<comment type="similarity">
    <text evidence="2 7 8">In the C-terminal section; belongs to the NAD synthetase family.</text>
</comment>
<dbReference type="GO" id="GO:0005737">
    <property type="term" value="C:cytoplasm"/>
    <property type="evidence" value="ECO:0007669"/>
    <property type="project" value="InterPro"/>
</dbReference>
<dbReference type="CDD" id="cd07570">
    <property type="entry name" value="GAT_Gln-NAD-synth"/>
    <property type="match status" value="1"/>
</dbReference>
<dbReference type="NCBIfam" id="TIGR00552">
    <property type="entry name" value="nadE"/>
    <property type="match status" value="1"/>
</dbReference>
<dbReference type="AlphaFoldDB" id="A0A401U9D7"/>
<feature type="active site" description="Nucleophile; for glutaminase activity" evidence="7">
    <location>
        <position position="169"/>
    </location>
</feature>
<dbReference type="InterPro" id="IPR003010">
    <property type="entry name" value="C-N_Hydrolase"/>
</dbReference>
<dbReference type="InterPro" id="IPR014729">
    <property type="entry name" value="Rossmann-like_a/b/a_fold"/>
</dbReference>
<dbReference type="PIRSF" id="PIRSF006630">
    <property type="entry name" value="NADS_GAT"/>
    <property type="match status" value="1"/>
</dbReference>
<dbReference type="InterPro" id="IPR022310">
    <property type="entry name" value="NAD/GMP_synthase"/>
</dbReference>
<evidence type="ECO:0000313" key="12">
    <source>
        <dbReference type="Proteomes" id="UP000288227"/>
    </source>
</evidence>
<dbReference type="Gene3D" id="3.40.50.620">
    <property type="entry name" value="HUPs"/>
    <property type="match status" value="1"/>
</dbReference>
<dbReference type="Pfam" id="PF02540">
    <property type="entry name" value="NAD_synthase"/>
    <property type="match status" value="1"/>
</dbReference>
<feature type="binding site" evidence="7">
    <location>
        <position position="203"/>
    </location>
    <ligand>
        <name>L-glutamine</name>
        <dbReference type="ChEBI" id="CHEBI:58359"/>
    </ligand>
</feature>
<dbReference type="CDD" id="cd00553">
    <property type="entry name" value="NAD_synthase"/>
    <property type="match status" value="1"/>
</dbReference>
<dbReference type="GO" id="GO:0005524">
    <property type="term" value="F:ATP binding"/>
    <property type="evidence" value="ECO:0007669"/>
    <property type="project" value="UniProtKB-UniRule"/>
</dbReference>
<evidence type="ECO:0000256" key="4">
    <source>
        <dbReference type="ARBA" id="ARBA00022741"/>
    </source>
</evidence>
<feature type="binding site" evidence="7">
    <location>
        <position position="578"/>
    </location>
    <ligand>
        <name>deamido-NAD(+)</name>
        <dbReference type="ChEBI" id="CHEBI:58437"/>
        <note>ligand shared between two neighboring subunits</note>
    </ligand>
</feature>
<keyword evidence="4 7" id="KW-0547">Nucleotide-binding</keyword>
<dbReference type="GO" id="GO:0008795">
    <property type="term" value="F:NAD+ synthase activity"/>
    <property type="evidence" value="ECO:0007669"/>
    <property type="project" value="UniProtKB-UniRule"/>
</dbReference>
<dbReference type="UniPathway" id="UPA00253">
    <property type="reaction ID" value="UER00334"/>
</dbReference>
<proteinExistence type="inferred from homology"/>
<feature type="active site" description="Proton acceptor; for glutaminase activity" evidence="7">
    <location>
        <position position="50"/>
    </location>
</feature>
<dbReference type="PROSITE" id="PS50263">
    <property type="entry name" value="CN_HYDROLASE"/>
    <property type="match status" value="1"/>
</dbReference>
<feature type="domain" description="CN hydrolase" evidence="10">
    <location>
        <begin position="10"/>
        <end position="270"/>
    </location>
</feature>
<accession>A0A401U9D7</accession>
<protein>
    <recommendedName>
        <fullName evidence="7 8">Glutamine-dependent NAD(+) synthetase</fullName>
        <ecNumber evidence="7 8">6.3.5.1</ecNumber>
    </recommendedName>
    <alternativeName>
        <fullName evidence="7 8">NAD(+) synthase [glutamine-hydrolyzing]</fullName>
    </alternativeName>
</protein>
<name>A0A401U9D7_9BACT</name>
<evidence type="ECO:0000256" key="3">
    <source>
        <dbReference type="ARBA" id="ARBA00022598"/>
    </source>
</evidence>
<dbReference type="PANTHER" id="PTHR23090:SF9">
    <property type="entry name" value="GLUTAMINE-DEPENDENT NAD(+) SYNTHETASE"/>
    <property type="match status" value="1"/>
</dbReference>
<evidence type="ECO:0000256" key="2">
    <source>
        <dbReference type="ARBA" id="ARBA00007145"/>
    </source>
</evidence>
<keyword evidence="5 7" id="KW-0067">ATP-binding</keyword>
<feature type="active site" description="For glutaminase activity" evidence="7">
    <location>
        <position position="117"/>
    </location>
</feature>
<reference evidence="11 12" key="1">
    <citation type="submission" date="2018-11" db="EMBL/GenBank/DDBJ databases">
        <title>Chryseotalea sanarue gen. nov., sp., nov., a member of the family Cytophagaceae, isolated from a brackish lake in Hamamatsu Japan.</title>
        <authorList>
            <person name="Maejima Y."/>
            <person name="Iino T."/>
            <person name="Muraguchi Y."/>
            <person name="Fukuda K."/>
            <person name="Ohkuma M."/>
            <person name="Moriuchi R."/>
            <person name="Dohra H."/>
            <person name="Kimbara K."/>
            <person name="Shintani M."/>
        </authorList>
    </citation>
    <scope>NUCLEOTIDE SEQUENCE [LARGE SCALE GENOMIC DNA]</scope>
    <source>
        <strain evidence="11 12">Ys</strain>
    </source>
</reference>
<dbReference type="EMBL" id="BHXQ01000003">
    <property type="protein sequence ID" value="GCC51495.1"/>
    <property type="molecule type" value="Genomic_DNA"/>
</dbReference>
<keyword evidence="3 7" id="KW-0436">Ligase</keyword>
<dbReference type="InterPro" id="IPR036526">
    <property type="entry name" value="C-N_Hydrolase_sf"/>
</dbReference>
<dbReference type="SUPFAM" id="SSF52402">
    <property type="entry name" value="Adenine nucleotide alpha hydrolases-like"/>
    <property type="match status" value="1"/>
</dbReference>
<feature type="binding site" evidence="7">
    <location>
        <position position="428"/>
    </location>
    <ligand>
        <name>deamido-NAD(+)</name>
        <dbReference type="ChEBI" id="CHEBI:58437"/>
        <note>ligand shared between two neighboring subunits</note>
    </ligand>
</feature>
<dbReference type="Proteomes" id="UP000288227">
    <property type="component" value="Unassembled WGS sequence"/>
</dbReference>